<feature type="region of interest" description="Disordered" evidence="1">
    <location>
        <begin position="1"/>
        <end position="23"/>
    </location>
</feature>
<dbReference type="RefSeq" id="WP_097113976.1">
    <property type="nucleotide sequence ID" value="NZ_CP083931.1"/>
</dbReference>
<evidence type="ECO:0000259" key="2">
    <source>
        <dbReference type="PROSITE" id="PS50943"/>
    </source>
</evidence>
<dbReference type="CDD" id="cd00093">
    <property type="entry name" value="HTH_XRE"/>
    <property type="match status" value="1"/>
</dbReference>
<dbReference type="AlphaFoldDB" id="A0A286E964"/>
<reference evidence="3 4" key="1">
    <citation type="submission" date="2017-09" db="EMBL/GenBank/DDBJ databases">
        <authorList>
            <person name="Ehlers B."/>
            <person name="Leendertz F.H."/>
        </authorList>
    </citation>
    <scope>NUCLEOTIDE SEQUENCE [LARGE SCALE GENOMIC DNA]</scope>
    <source>
        <strain evidence="3 4">DSM 16848</strain>
    </source>
</reference>
<dbReference type="Gene3D" id="1.10.260.40">
    <property type="entry name" value="lambda repressor-like DNA-binding domains"/>
    <property type="match status" value="1"/>
</dbReference>
<name>A0A286E964_9NEIS</name>
<dbReference type="EMBL" id="OCNF01000006">
    <property type="protein sequence ID" value="SOD67442.1"/>
    <property type="molecule type" value="Genomic_DNA"/>
</dbReference>
<dbReference type="InterPro" id="IPR039554">
    <property type="entry name" value="HigA2-like_HTH"/>
</dbReference>
<sequence length="102" mass="11594">MAKNFSTLRNKMSAQAQERATQLTQQHIQEMPLHELRQARGLSQQVLAEILNVQQPAIAKMERRTDMYISTLRSHIEAMGGTLEITAKFDDGDVKISNFSHI</sequence>
<dbReference type="InterPro" id="IPR001387">
    <property type="entry name" value="Cro/C1-type_HTH"/>
</dbReference>
<evidence type="ECO:0000313" key="3">
    <source>
        <dbReference type="EMBL" id="SOD67442.1"/>
    </source>
</evidence>
<evidence type="ECO:0000313" key="4">
    <source>
        <dbReference type="Proteomes" id="UP000219669"/>
    </source>
</evidence>
<organism evidence="3 4">
    <name type="scientific">Alysiella filiformis DSM 16848</name>
    <dbReference type="NCBI Taxonomy" id="1120981"/>
    <lineage>
        <taxon>Bacteria</taxon>
        <taxon>Pseudomonadati</taxon>
        <taxon>Pseudomonadota</taxon>
        <taxon>Betaproteobacteria</taxon>
        <taxon>Neisseriales</taxon>
        <taxon>Neisseriaceae</taxon>
        <taxon>Alysiella</taxon>
    </lineage>
</organism>
<dbReference type="PROSITE" id="PS50943">
    <property type="entry name" value="HTH_CROC1"/>
    <property type="match status" value="1"/>
</dbReference>
<evidence type="ECO:0000256" key="1">
    <source>
        <dbReference type="SAM" id="MobiDB-lite"/>
    </source>
</evidence>
<dbReference type="Proteomes" id="UP000219669">
    <property type="component" value="Unassembled WGS sequence"/>
</dbReference>
<proteinExistence type="predicted"/>
<dbReference type="GO" id="GO:0003677">
    <property type="term" value="F:DNA binding"/>
    <property type="evidence" value="ECO:0007669"/>
    <property type="project" value="InterPro"/>
</dbReference>
<dbReference type="Pfam" id="PF13744">
    <property type="entry name" value="HTH_37"/>
    <property type="match status" value="1"/>
</dbReference>
<keyword evidence="4" id="KW-1185">Reference proteome</keyword>
<dbReference type="OrthoDB" id="129597at2"/>
<protein>
    <submittedName>
        <fullName evidence="3">Helix-turn-helix domain-containing protein</fullName>
    </submittedName>
</protein>
<gene>
    <name evidence="3" type="ORF">SAMN02746062_00905</name>
</gene>
<accession>A0A286E964</accession>
<dbReference type="SUPFAM" id="SSF47413">
    <property type="entry name" value="lambda repressor-like DNA-binding domains"/>
    <property type="match status" value="1"/>
</dbReference>
<feature type="domain" description="HTH cro/C1-type" evidence="2">
    <location>
        <begin position="33"/>
        <end position="63"/>
    </location>
</feature>
<dbReference type="InterPro" id="IPR010982">
    <property type="entry name" value="Lambda_DNA-bd_dom_sf"/>
</dbReference>